<reference evidence="1" key="1">
    <citation type="submission" date="2014-09" db="EMBL/GenBank/DDBJ databases">
        <authorList>
            <person name="Magalhaes I.L.F."/>
            <person name="Oliveira U."/>
            <person name="Santos F.R."/>
            <person name="Vidigal T.H.D.A."/>
            <person name="Brescovit A.D."/>
            <person name="Santos A.J."/>
        </authorList>
    </citation>
    <scope>NUCLEOTIDE SEQUENCE</scope>
    <source>
        <tissue evidence="1">Shoot tissue taken approximately 20 cm above the soil surface</tissue>
    </source>
</reference>
<evidence type="ECO:0000313" key="1">
    <source>
        <dbReference type="EMBL" id="JAD38819.1"/>
    </source>
</evidence>
<sequence length="26" mass="2944">MFSATLRERLKPGLCWYFGALASIVL</sequence>
<organism evidence="1">
    <name type="scientific">Arundo donax</name>
    <name type="common">Giant reed</name>
    <name type="synonym">Donax arundinaceus</name>
    <dbReference type="NCBI Taxonomy" id="35708"/>
    <lineage>
        <taxon>Eukaryota</taxon>
        <taxon>Viridiplantae</taxon>
        <taxon>Streptophyta</taxon>
        <taxon>Embryophyta</taxon>
        <taxon>Tracheophyta</taxon>
        <taxon>Spermatophyta</taxon>
        <taxon>Magnoliopsida</taxon>
        <taxon>Liliopsida</taxon>
        <taxon>Poales</taxon>
        <taxon>Poaceae</taxon>
        <taxon>PACMAD clade</taxon>
        <taxon>Arundinoideae</taxon>
        <taxon>Arundineae</taxon>
        <taxon>Arundo</taxon>
    </lineage>
</organism>
<reference evidence="1" key="2">
    <citation type="journal article" date="2015" name="Data Brief">
        <title>Shoot transcriptome of the giant reed, Arundo donax.</title>
        <authorList>
            <person name="Barrero R.A."/>
            <person name="Guerrero F.D."/>
            <person name="Moolhuijzen P."/>
            <person name="Goolsby J.A."/>
            <person name="Tidwell J."/>
            <person name="Bellgard S.E."/>
            <person name="Bellgard M.I."/>
        </authorList>
    </citation>
    <scope>NUCLEOTIDE SEQUENCE</scope>
    <source>
        <tissue evidence="1">Shoot tissue taken approximately 20 cm above the soil surface</tissue>
    </source>
</reference>
<accession>A0A0A8ZHD1</accession>
<name>A0A0A8ZHD1_ARUDO</name>
<protein>
    <submittedName>
        <fullName evidence="1">Uncharacterized protein</fullName>
    </submittedName>
</protein>
<proteinExistence type="predicted"/>
<dbReference type="AlphaFoldDB" id="A0A0A8ZHD1"/>
<dbReference type="EMBL" id="GBRH01259076">
    <property type="protein sequence ID" value="JAD38819.1"/>
    <property type="molecule type" value="Transcribed_RNA"/>
</dbReference>